<evidence type="ECO:0000313" key="8">
    <source>
        <dbReference type="Proteomes" id="UP000827092"/>
    </source>
</evidence>
<dbReference type="GO" id="GO:0050660">
    <property type="term" value="F:flavin adenine dinucleotide binding"/>
    <property type="evidence" value="ECO:0007669"/>
    <property type="project" value="InterPro"/>
</dbReference>
<dbReference type="SUPFAM" id="SSF51905">
    <property type="entry name" value="FAD/NAD(P)-binding domain"/>
    <property type="match status" value="1"/>
</dbReference>
<comment type="caution">
    <text evidence="7">The sequence shown here is derived from an EMBL/GenBank/DDBJ whole genome shotgun (WGS) entry which is preliminary data.</text>
</comment>
<dbReference type="EMBL" id="JAFNEN010000220">
    <property type="protein sequence ID" value="KAG8189150.1"/>
    <property type="molecule type" value="Genomic_DNA"/>
</dbReference>
<keyword evidence="3" id="KW-0285">Flavoprotein</keyword>
<evidence type="ECO:0000256" key="4">
    <source>
        <dbReference type="ARBA" id="ARBA00022827"/>
    </source>
</evidence>
<dbReference type="Gene3D" id="3.50.50.60">
    <property type="entry name" value="FAD/NAD(P)-binding domain"/>
    <property type="match status" value="1"/>
</dbReference>
<evidence type="ECO:0000313" key="7">
    <source>
        <dbReference type="EMBL" id="KAG8189150.1"/>
    </source>
</evidence>
<dbReference type="GO" id="GO:0008115">
    <property type="term" value="F:sarcosine oxidase activity"/>
    <property type="evidence" value="ECO:0007669"/>
    <property type="project" value="TreeGrafter"/>
</dbReference>
<feature type="domain" description="FAD dependent oxidoreductase" evidence="6">
    <location>
        <begin position="15"/>
        <end position="394"/>
    </location>
</feature>
<gene>
    <name evidence="7" type="ORF">JTE90_018442</name>
</gene>
<proteinExistence type="inferred from homology"/>
<dbReference type="AlphaFoldDB" id="A0AAV6UXD2"/>
<comment type="similarity">
    <text evidence="2">Belongs to the MSOX/MTOX family.</text>
</comment>
<protein>
    <recommendedName>
        <fullName evidence="6">FAD dependent oxidoreductase domain-containing protein</fullName>
    </recommendedName>
</protein>
<name>A0AAV6UXD2_9ARAC</name>
<evidence type="ECO:0000256" key="3">
    <source>
        <dbReference type="ARBA" id="ARBA00022630"/>
    </source>
</evidence>
<keyword evidence="5" id="KW-0560">Oxidoreductase</keyword>
<dbReference type="Proteomes" id="UP000827092">
    <property type="component" value="Unassembled WGS sequence"/>
</dbReference>
<sequence>MKKTILLIRMDDMYDVCIVGAGMFGSAAARHVSANPSLRVCLIGPDEPKTSEEWSTREIHSSHYDEGRIVRCTIDGAAMQHLGSTSIGRFRELERLSGIEFYQPVGTLLIHEKKSAELRNWLESVKTAKTPIVDLGSNDVFNKRYPFLQLEPDDHAFLDDSGAGYVSARRMVEAEQKVAMLQGCQIFRETICEVGELRNGMHQVMTDSGRVVRCKRVLVCAGAFTKFKGLVPNLKYSVHRETVAMLRVSEEESRRLSGMPPILKIKNRMGIMATSVHGVYILPPIQYPDGHFYLKIGPAGHQRDSLVNILEEARQWYNVENGDQELLHKLPEVLKDMIPGLSVESISSKTCVTCDSPSGLPYICRISPTVCVAAVGNGEGASVADEVGRLAADLVAGRGWSSHLPAELFQADFD</sequence>
<comment type="cofactor">
    <cofactor evidence="1">
        <name>FAD</name>
        <dbReference type="ChEBI" id="CHEBI:57692"/>
    </cofactor>
</comment>
<dbReference type="PANTHER" id="PTHR10961:SF10">
    <property type="entry name" value="FAD DEPENDENT OXIDOREDUCTASE DOMAIN-CONTAINING PROTEIN"/>
    <property type="match status" value="1"/>
</dbReference>
<evidence type="ECO:0000256" key="1">
    <source>
        <dbReference type="ARBA" id="ARBA00001974"/>
    </source>
</evidence>
<dbReference type="Pfam" id="PF01266">
    <property type="entry name" value="DAO"/>
    <property type="match status" value="1"/>
</dbReference>
<evidence type="ECO:0000256" key="5">
    <source>
        <dbReference type="ARBA" id="ARBA00023002"/>
    </source>
</evidence>
<reference evidence="7 8" key="1">
    <citation type="journal article" date="2022" name="Nat. Ecol. Evol.">
        <title>A masculinizing supergene underlies an exaggerated male reproductive morph in a spider.</title>
        <authorList>
            <person name="Hendrickx F."/>
            <person name="De Corte Z."/>
            <person name="Sonet G."/>
            <person name="Van Belleghem S.M."/>
            <person name="Kostlbacher S."/>
            <person name="Vangestel C."/>
        </authorList>
    </citation>
    <scope>NUCLEOTIDE SEQUENCE [LARGE SCALE GENOMIC DNA]</scope>
    <source>
        <strain evidence="7">W744_W776</strain>
    </source>
</reference>
<evidence type="ECO:0000256" key="2">
    <source>
        <dbReference type="ARBA" id="ARBA00010989"/>
    </source>
</evidence>
<dbReference type="Gene3D" id="3.30.9.10">
    <property type="entry name" value="D-Amino Acid Oxidase, subunit A, domain 2"/>
    <property type="match status" value="1"/>
</dbReference>
<dbReference type="PANTHER" id="PTHR10961">
    <property type="entry name" value="PEROXISOMAL SARCOSINE OXIDASE"/>
    <property type="match status" value="1"/>
</dbReference>
<dbReference type="InterPro" id="IPR006076">
    <property type="entry name" value="FAD-dep_OxRdtase"/>
</dbReference>
<accession>A0AAV6UXD2</accession>
<evidence type="ECO:0000259" key="6">
    <source>
        <dbReference type="Pfam" id="PF01266"/>
    </source>
</evidence>
<dbReference type="InterPro" id="IPR045170">
    <property type="entry name" value="MTOX"/>
</dbReference>
<keyword evidence="4" id="KW-0274">FAD</keyword>
<dbReference type="InterPro" id="IPR036188">
    <property type="entry name" value="FAD/NAD-bd_sf"/>
</dbReference>
<organism evidence="7 8">
    <name type="scientific">Oedothorax gibbosus</name>
    <dbReference type="NCBI Taxonomy" id="931172"/>
    <lineage>
        <taxon>Eukaryota</taxon>
        <taxon>Metazoa</taxon>
        <taxon>Ecdysozoa</taxon>
        <taxon>Arthropoda</taxon>
        <taxon>Chelicerata</taxon>
        <taxon>Arachnida</taxon>
        <taxon>Araneae</taxon>
        <taxon>Araneomorphae</taxon>
        <taxon>Entelegynae</taxon>
        <taxon>Araneoidea</taxon>
        <taxon>Linyphiidae</taxon>
        <taxon>Erigoninae</taxon>
        <taxon>Oedothorax</taxon>
    </lineage>
</organism>
<keyword evidence="8" id="KW-1185">Reference proteome</keyword>